<dbReference type="InterPro" id="IPR046431">
    <property type="entry name" value="FAF_dom"/>
</dbReference>
<comment type="similarity">
    <text evidence="1">Belongs to the fantastic four family.</text>
</comment>
<feature type="region of interest" description="Disordered" evidence="2">
    <location>
        <begin position="163"/>
        <end position="188"/>
    </location>
</feature>
<evidence type="ECO:0000256" key="1">
    <source>
        <dbReference type="ARBA" id="ARBA00008690"/>
    </source>
</evidence>
<reference evidence="4 5" key="1">
    <citation type="journal article" date="2015" name="Proc. Natl. Acad. Sci. U.S.A.">
        <title>The resurrection genome of Boea hygrometrica: A blueprint for survival of dehydration.</title>
        <authorList>
            <person name="Xiao L."/>
            <person name="Yang G."/>
            <person name="Zhang L."/>
            <person name="Yang X."/>
            <person name="Zhao S."/>
            <person name="Ji Z."/>
            <person name="Zhou Q."/>
            <person name="Hu M."/>
            <person name="Wang Y."/>
            <person name="Chen M."/>
            <person name="Xu Y."/>
            <person name="Jin H."/>
            <person name="Xiao X."/>
            <person name="Hu G."/>
            <person name="Bao F."/>
            <person name="Hu Y."/>
            <person name="Wan P."/>
            <person name="Li L."/>
            <person name="Deng X."/>
            <person name="Kuang T."/>
            <person name="Xiang C."/>
            <person name="Zhu J.K."/>
            <person name="Oliver M.J."/>
            <person name="He Y."/>
        </authorList>
    </citation>
    <scope>NUCLEOTIDE SEQUENCE [LARGE SCALE GENOMIC DNA]</scope>
    <source>
        <strain evidence="5">cv. XS01</strain>
    </source>
</reference>
<gene>
    <name evidence="4" type="ORF">F511_05715</name>
</gene>
<dbReference type="AlphaFoldDB" id="A0A2Z7B7W5"/>
<dbReference type="Proteomes" id="UP000250235">
    <property type="component" value="Unassembled WGS sequence"/>
</dbReference>
<sequence>MSMKQGIVTILGSDCERNRAASIRRTLSADMSSKKWLEQNGFFPPLKKTEEAVPLTGDDDSSSLSSEGEEECGKITDNPGHDDVWRMIQSQKEVQTPAGSGVTWGKLLTQKSENSVCKLLPPPYVHPLVKRSASTMSNKSLEICTESLGSETGSDVFSTCLNSEGLGDGDEDKEQRTRAGKECSKEPNPFEDFHVNKYKSCPSRPIPPPLSSISGGNGASLHIHSHRENGRLVLEAVAFPPRKYFHAQRGDGRLVLSLINSPTSQLENEVEGNKADEFEKFFGNMEEDDENVEEAVDKVVHDHEEEDPGFFKEQNSKSLPNQMMSVDKSGLMMKRIMGLGTKNPTWSHNVFDLQDAEQIMTRKDVSNDVPISHSLPPLPRKTHLISQPAFLPPPSPPSAAASFNAYKYIWRSKTTTAGGFINPNIPSTPLTASFKKGKIDAAKAFDQYHEMAPRMKGHKIENFVYNFRGCNKEPRRSLPTREAYCIATS</sequence>
<evidence type="ECO:0000313" key="4">
    <source>
        <dbReference type="EMBL" id="KZV30565.1"/>
    </source>
</evidence>
<evidence type="ECO:0000259" key="3">
    <source>
        <dbReference type="Pfam" id="PF11250"/>
    </source>
</evidence>
<feature type="compositionally biased region" description="Basic and acidic residues" evidence="2">
    <location>
        <begin position="173"/>
        <end position="185"/>
    </location>
</feature>
<dbReference type="EMBL" id="KV008237">
    <property type="protein sequence ID" value="KZV30565.1"/>
    <property type="molecule type" value="Genomic_DNA"/>
</dbReference>
<keyword evidence="5" id="KW-1185">Reference proteome</keyword>
<dbReference type="InterPro" id="IPR021410">
    <property type="entry name" value="FAF"/>
</dbReference>
<organism evidence="4 5">
    <name type="scientific">Dorcoceras hygrometricum</name>
    <dbReference type="NCBI Taxonomy" id="472368"/>
    <lineage>
        <taxon>Eukaryota</taxon>
        <taxon>Viridiplantae</taxon>
        <taxon>Streptophyta</taxon>
        <taxon>Embryophyta</taxon>
        <taxon>Tracheophyta</taxon>
        <taxon>Spermatophyta</taxon>
        <taxon>Magnoliopsida</taxon>
        <taxon>eudicotyledons</taxon>
        <taxon>Gunneridae</taxon>
        <taxon>Pentapetalae</taxon>
        <taxon>asterids</taxon>
        <taxon>lamiids</taxon>
        <taxon>Lamiales</taxon>
        <taxon>Gesneriaceae</taxon>
        <taxon>Didymocarpoideae</taxon>
        <taxon>Trichosporeae</taxon>
        <taxon>Loxocarpinae</taxon>
        <taxon>Dorcoceras</taxon>
    </lineage>
</organism>
<evidence type="ECO:0000256" key="2">
    <source>
        <dbReference type="SAM" id="MobiDB-lite"/>
    </source>
</evidence>
<protein>
    <recommendedName>
        <fullName evidence="3">FAF domain-containing protein</fullName>
    </recommendedName>
</protein>
<accession>A0A2Z7B7W5</accession>
<proteinExistence type="inferred from homology"/>
<feature type="compositionally biased region" description="Basic and acidic residues" evidence="2">
    <location>
        <begin position="71"/>
        <end position="80"/>
    </location>
</feature>
<dbReference type="OrthoDB" id="1303570at2759"/>
<feature type="region of interest" description="Disordered" evidence="2">
    <location>
        <begin position="51"/>
        <end position="80"/>
    </location>
</feature>
<feature type="domain" description="FAF" evidence="3">
    <location>
        <begin position="207"/>
        <end position="258"/>
    </location>
</feature>
<name>A0A2Z7B7W5_9LAMI</name>
<dbReference type="Pfam" id="PF11250">
    <property type="entry name" value="FAF"/>
    <property type="match status" value="1"/>
</dbReference>
<dbReference type="PANTHER" id="PTHR33155">
    <property type="entry name" value="FANTASTIC FOUR-LIKE PROTEIN (DUF3049)"/>
    <property type="match status" value="1"/>
</dbReference>
<evidence type="ECO:0000313" key="5">
    <source>
        <dbReference type="Proteomes" id="UP000250235"/>
    </source>
</evidence>
<dbReference type="PANTHER" id="PTHR33155:SF3">
    <property type="entry name" value="PROTEIN FAF-LIKE, CHLOROPLASTIC"/>
    <property type="match status" value="1"/>
</dbReference>